<evidence type="ECO:0000313" key="2">
    <source>
        <dbReference type="Proteomes" id="UP000805193"/>
    </source>
</evidence>
<keyword evidence="2" id="KW-1185">Reference proteome</keyword>
<dbReference type="EMBL" id="JABSTQ010006120">
    <property type="protein sequence ID" value="KAG0437896.1"/>
    <property type="molecule type" value="Genomic_DNA"/>
</dbReference>
<organism evidence="1 2">
    <name type="scientific">Ixodes persulcatus</name>
    <name type="common">Taiga tick</name>
    <dbReference type="NCBI Taxonomy" id="34615"/>
    <lineage>
        <taxon>Eukaryota</taxon>
        <taxon>Metazoa</taxon>
        <taxon>Ecdysozoa</taxon>
        <taxon>Arthropoda</taxon>
        <taxon>Chelicerata</taxon>
        <taxon>Arachnida</taxon>
        <taxon>Acari</taxon>
        <taxon>Parasitiformes</taxon>
        <taxon>Ixodida</taxon>
        <taxon>Ixodoidea</taxon>
        <taxon>Ixodidae</taxon>
        <taxon>Ixodinae</taxon>
        <taxon>Ixodes</taxon>
    </lineage>
</organism>
<evidence type="ECO:0000313" key="1">
    <source>
        <dbReference type="EMBL" id="KAG0437896.1"/>
    </source>
</evidence>
<comment type="caution">
    <text evidence="1">The sequence shown here is derived from an EMBL/GenBank/DDBJ whole genome shotgun (WGS) entry which is preliminary data.</text>
</comment>
<dbReference type="Proteomes" id="UP000805193">
    <property type="component" value="Unassembled WGS sequence"/>
</dbReference>
<reference evidence="1 2" key="1">
    <citation type="journal article" date="2020" name="Cell">
        <title>Large-Scale Comparative Analyses of Tick Genomes Elucidate Their Genetic Diversity and Vector Capacities.</title>
        <authorList>
            <consortium name="Tick Genome and Microbiome Consortium (TIGMIC)"/>
            <person name="Jia N."/>
            <person name="Wang J."/>
            <person name="Shi W."/>
            <person name="Du L."/>
            <person name="Sun Y."/>
            <person name="Zhan W."/>
            <person name="Jiang J.F."/>
            <person name="Wang Q."/>
            <person name="Zhang B."/>
            <person name="Ji P."/>
            <person name="Bell-Sakyi L."/>
            <person name="Cui X.M."/>
            <person name="Yuan T.T."/>
            <person name="Jiang B.G."/>
            <person name="Yang W.F."/>
            <person name="Lam T.T."/>
            <person name="Chang Q.C."/>
            <person name="Ding S.J."/>
            <person name="Wang X.J."/>
            <person name="Zhu J.G."/>
            <person name="Ruan X.D."/>
            <person name="Zhao L."/>
            <person name="Wei J.T."/>
            <person name="Ye R.Z."/>
            <person name="Que T.C."/>
            <person name="Du C.H."/>
            <person name="Zhou Y.H."/>
            <person name="Cheng J.X."/>
            <person name="Dai P.F."/>
            <person name="Guo W.B."/>
            <person name="Han X.H."/>
            <person name="Huang E.J."/>
            <person name="Li L.F."/>
            <person name="Wei W."/>
            <person name="Gao Y.C."/>
            <person name="Liu J.Z."/>
            <person name="Shao H.Z."/>
            <person name="Wang X."/>
            <person name="Wang C.C."/>
            <person name="Yang T.C."/>
            <person name="Huo Q.B."/>
            <person name="Li W."/>
            <person name="Chen H.Y."/>
            <person name="Chen S.E."/>
            <person name="Zhou L.G."/>
            <person name="Ni X.B."/>
            <person name="Tian J.H."/>
            <person name="Sheng Y."/>
            <person name="Liu T."/>
            <person name="Pan Y.S."/>
            <person name="Xia L.Y."/>
            <person name="Li J."/>
            <person name="Zhao F."/>
            <person name="Cao W.C."/>
        </authorList>
    </citation>
    <scope>NUCLEOTIDE SEQUENCE [LARGE SCALE GENOMIC DNA]</scope>
    <source>
        <strain evidence="1">Iper-2018</strain>
    </source>
</reference>
<name>A0AC60QPS0_IXOPE</name>
<accession>A0AC60QPS0</accession>
<protein>
    <submittedName>
        <fullName evidence="1">Uncharacterized protein</fullName>
    </submittedName>
</protein>
<gene>
    <name evidence="1" type="ORF">HPB47_017240</name>
</gene>
<sequence length="413" mass="47120">MEVERERRLAAVALALTIEDEEDLMSAKVDALYTSRREALQAELSAASFISLTADFWTSIANDAYLGITAHWIDNDWMLRSATLQSLKCAAHTLQLCIHKALSVTGVERLLAAFRRTVGHFKHSSSNQAVLSKHAAELGAPKKKLQQDIATRWNSTYIMITSLLELKEPLRRSMEDSSTIRSSIPRLTDVDWDMLEQLREALKPLLDITELLGGDKYVTRSVLIPALKLLKNKMKTNDCDPAFICRFKAMLVDSIDERLRAWPRYNEYELATCLDPRFKSLACIEKDRREPVWERLSQLTRASSDDSTDLTPKKKRKYVFSEKNEEPTISCQESLYRSMAEVTDDELDPLQWWRAQGSLFPQIVKSVMCVPVTSTPCERLFRAAGMIVNKQRNSLLPENVNKLLCLRSWGCDL</sequence>
<proteinExistence type="predicted"/>